<accession>A0ABT0GT79</accession>
<organism evidence="2 3">
    <name type="scientific">Roseibium sediminicola</name>
    <dbReference type="NCBI Taxonomy" id="2933272"/>
    <lineage>
        <taxon>Bacteria</taxon>
        <taxon>Pseudomonadati</taxon>
        <taxon>Pseudomonadota</taxon>
        <taxon>Alphaproteobacteria</taxon>
        <taxon>Hyphomicrobiales</taxon>
        <taxon>Stappiaceae</taxon>
        <taxon>Roseibium</taxon>
    </lineage>
</organism>
<protein>
    <submittedName>
        <fullName evidence="2">DUF1851 domain-containing protein</fullName>
    </submittedName>
</protein>
<dbReference type="Proteomes" id="UP001431221">
    <property type="component" value="Unassembled WGS sequence"/>
</dbReference>
<feature type="domain" description="T6SS immunity protein Tdi1 C-terminal" evidence="1">
    <location>
        <begin position="149"/>
        <end position="188"/>
    </location>
</feature>
<dbReference type="EMBL" id="JALNMJ010000006">
    <property type="protein sequence ID" value="MCK7612651.1"/>
    <property type="molecule type" value="Genomic_DNA"/>
</dbReference>
<reference evidence="2" key="1">
    <citation type="submission" date="2022-04" db="EMBL/GenBank/DDBJ databases">
        <title>Roseibium sp. CAU 1639 isolated from mud.</title>
        <authorList>
            <person name="Kim W."/>
        </authorList>
    </citation>
    <scope>NUCLEOTIDE SEQUENCE</scope>
    <source>
        <strain evidence="2">CAU 1639</strain>
    </source>
</reference>
<evidence type="ECO:0000259" key="1">
    <source>
        <dbReference type="Pfam" id="PF08906"/>
    </source>
</evidence>
<dbReference type="InterPro" id="IPR015002">
    <property type="entry name" value="T6SS_Tdi1_C"/>
</dbReference>
<keyword evidence="3" id="KW-1185">Reference proteome</keyword>
<dbReference type="Pfam" id="PF08906">
    <property type="entry name" value="T6SS_Tdi1_C"/>
    <property type="match status" value="1"/>
</dbReference>
<name>A0ABT0GT79_9HYPH</name>
<comment type="caution">
    <text evidence="2">The sequence shown here is derived from an EMBL/GenBank/DDBJ whole genome shotgun (WGS) entry which is preliminary data.</text>
</comment>
<dbReference type="RefSeq" id="WP_248153754.1">
    <property type="nucleotide sequence ID" value="NZ_JALNMJ010000006.1"/>
</dbReference>
<evidence type="ECO:0000313" key="2">
    <source>
        <dbReference type="EMBL" id="MCK7612651.1"/>
    </source>
</evidence>
<gene>
    <name evidence="2" type="ORF">M0H32_10795</name>
</gene>
<evidence type="ECO:0000313" key="3">
    <source>
        <dbReference type="Proteomes" id="UP001431221"/>
    </source>
</evidence>
<sequence>MFQNFFLHFNQDKPQVKLEAALPVTLPNAAGLQVFLQRCAGQSFNNGLYRVHDIQKTGNLTGLTSEAFPEFSDRIFCFASDWLGRQFALDSGRIEAGEPLILMLEPGTGEVLELPFTFLGFHSDCLPNEADAALAEDFHRDWIAAGYAAPKQSQCVGYKRPLFLGGTDDQTNLEVTDLEVYWEISAQLLRRLRGLPPGTPIGNVTIG</sequence>
<proteinExistence type="predicted"/>